<gene>
    <name evidence="1" type="ORF">PDJAM_G00086320</name>
</gene>
<evidence type="ECO:0000313" key="1">
    <source>
        <dbReference type="EMBL" id="MCJ8742785.1"/>
    </source>
</evidence>
<organism evidence="1 2">
    <name type="scientific">Pangasius djambal</name>
    <dbReference type="NCBI Taxonomy" id="1691987"/>
    <lineage>
        <taxon>Eukaryota</taxon>
        <taxon>Metazoa</taxon>
        <taxon>Chordata</taxon>
        <taxon>Craniata</taxon>
        <taxon>Vertebrata</taxon>
        <taxon>Euteleostomi</taxon>
        <taxon>Actinopterygii</taxon>
        <taxon>Neopterygii</taxon>
        <taxon>Teleostei</taxon>
        <taxon>Ostariophysi</taxon>
        <taxon>Siluriformes</taxon>
        <taxon>Pangasiidae</taxon>
        <taxon>Pangasius</taxon>
    </lineage>
</organism>
<protein>
    <submittedName>
        <fullName evidence="1">Uncharacterized protein</fullName>
    </submittedName>
</protein>
<dbReference type="EMBL" id="CM040991">
    <property type="protein sequence ID" value="MCJ8742785.1"/>
    <property type="molecule type" value="Genomic_DNA"/>
</dbReference>
<accession>A0ACC5Z4J1</accession>
<keyword evidence="2" id="KW-1185">Reference proteome</keyword>
<sequence>MYWDAVLILQDHGATSRTIQGLKCSAGTTDSNESQAHLLRCTEGSLPQDPWDHPGPLDTANPPHYTWAMELTEMCLCLQSQHCSHRLYH</sequence>
<comment type="caution">
    <text evidence="1">The sequence shown here is derived from an EMBL/GenBank/DDBJ whole genome shotgun (WGS) entry which is preliminary data.</text>
</comment>
<evidence type="ECO:0000313" key="2">
    <source>
        <dbReference type="Proteomes" id="UP000830395"/>
    </source>
</evidence>
<reference evidence="1" key="1">
    <citation type="submission" date="2020-02" db="EMBL/GenBank/DDBJ databases">
        <title>Genome sequencing of the panga catfish, Pangasius djambal.</title>
        <authorList>
            <person name="Wen M."/>
            <person name="Zahm M."/>
            <person name="Roques C."/>
            <person name="Cabau C."/>
            <person name="Klopp C."/>
            <person name="Donnadieu C."/>
            <person name="Jouanno E."/>
            <person name="Avarre J.-C."/>
            <person name="Campet M."/>
            <person name="Ha T."/>
            <person name="Dugue R."/>
            <person name="Lampietro C."/>
            <person name="Louis A."/>
            <person name="Herpin A."/>
            <person name="Echchiki A."/>
            <person name="Berthelot C."/>
            <person name="Parey E."/>
            <person name="Roest-Crollius H."/>
            <person name="Braasch I."/>
            <person name="Postlethwait J.H."/>
            <person name="Bobe J."/>
            <person name="Montfort J."/>
            <person name="Bouchez O."/>
            <person name="Begum T."/>
            <person name="Schartl M."/>
            <person name="Gustiano R."/>
            <person name="Guiguen Y."/>
        </authorList>
    </citation>
    <scope>NUCLEOTIDE SEQUENCE</scope>
    <source>
        <strain evidence="1">Pdj_M5554</strain>
    </source>
</reference>
<feature type="non-terminal residue" evidence="1">
    <location>
        <position position="89"/>
    </location>
</feature>
<dbReference type="Proteomes" id="UP000830395">
    <property type="component" value="Chromosome 17"/>
</dbReference>
<name>A0ACC5Z4J1_9TELE</name>
<proteinExistence type="predicted"/>